<dbReference type="Gene3D" id="3.40.50.620">
    <property type="entry name" value="HUPs"/>
    <property type="match status" value="1"/>
</dbReference>
<dbReference type="SUPFAM" id="SSF52317">
    <property type="entry name" value="Class I glutamine amidotransferase-like"/>
    <property type="match status" value="1"/>
</dbReference>
<dbReference type="Pfam" id="PF00117">
    <property type="entry name" value="GATase"/>
    <property type="match status" value="1"/>
</dbReference>
<feature type="active site" description="Nucleophile" evidence="9">
    <location>
        <position position="82"/>
    </location>
</feature>
<name>A0A1V4SZ17_9CLOT</name>
<comment type="function">
    <text evidence="1 9">Catalyzes the synthesis of GMP from XMP.</text>
</comment>
<evidence type="ECO:0000256" key="8">
    <source>
        <dbReference type="ARBA" id="ARBA00022962"/>
    </source>
</evidence>
<dbReference type="AlphaFoldDB" id="A0A1V4SZ17"/>
<dbReference type="InterPro" id="IPR014729">
    <property type="entry name" value="Rossmann-like_a/b/a_fold"/>
</dbReference>
<sequence length="510" mass="57356">MKKDLVLIVDFGGQYNQLIARRVRECGVYCEIIPYSYSIEKIKEKNPRGIIFTGGPNSVYGENTPKVSKEIFELGVPVLGICYGVQLMSHLLGGKVATAPVREYGKTELNIDNTSRLFEGIESKDICWMSHTDYISESPEGFKVIAHSEVCPVAAIENTDKNLYGVQFHPEVEHTPFGQKMLQNFLYNVCKLEKTWTMASFAEDKIKEIKNLVGDKKVLCALSGGVDSSVAAMIVHKAIGHNLTCIFVDHGLLRKDEGDTVERVFKKEFDMNIIRVNAQDRFLGKLKGVSDPETKRKIIGEEFIRVFEEEAKKVGEIDYLVQGTIYPDIVESGTDTSAVIKSHHNVGGLPEDMEFDLIEPLRELFKDEVRAVGEELGIPHKLVWRQPFPGPGLAIRVLGEITEEKLHITREADAIFREEIANANLDETIWQYFACLPNIKSVGVMGDERTYCHTIALRAVTSSDAMTSEWARIPYEVLDLVSRRIVNEVPGVNRIVYDITSKPPATIEWE</sequence>
<dbReference type="Pfam" id="PF00958">
    <property type="entry name" value="GMP_synt_C"/>
    <property type="match status" value="1"/>
</dbReference>
<evidence type="ECO:0000256" key="7">
    <source>
        <dbReference type="ARBA" id="ARBA00022840"/>
    </source>
</evidence>
<evidence type="ECO:0000256" key="10">
    <source>
        <dbReference type="PROSITE-ProRule" id="PRU00886"/>
    </source>
</evidence>
<dbReference type="SUPFAM" id="SSF52402">
    <property type="entry name" value="Adenine nucleotide alpha hydrolases-like"/>
    <property type="match status" value="1"/>
</dbReference>
<keyword evidence="8 9" id="KW-0315">Glutamine amidotransferase</keyword>
<dbReference type="HAMAP" id="MF_00344">
    <property type="entry name" value="GMP_synthase"/>
    <property type="match status" value="1"/>
</dbReference>
<organism evidence="12 13">
    <name type="scientific">Clostridium thermobutyricum DSM 4928</name>
    <dbReference type="NCBI Taxonomy" id="1121339"/>
    <lineage>
        <taxon>Bacteria</taxon>
        <taxon>Bacillati</taxon>
        <taxon>Bacillota</taxon>
        <taxon>Clostridia</taxon>
        <taxon>Eubacteriales</taxon>
        <taxon>Clostridiaceae</taxon>
        <taxon>Clostridium</taxon>
    </lineage>
</organism>
<dbReference type="NCBIfam" id="TIGR00884">
    <property type="entry name" value="guaA_Cterm"/>
    <property type="match status" value="1"/>
</dbReference>
<evidence type="ECO:0000256" key="5">
    <source>
        <dbReference type="ARBA" id="ARBA00022749"/>
    </source>
</evidence>
<dbReference type="FunFam" id="3.40.50.880:FF:000001">
    <property type="entry name" value="GMP synthase [glutamine-hydrolyzing]"/>
    <property type="match status" value="1"/>
</dbReference>
<dbReference type="SUPFAM" id="SSF54810">
    <property type="entry name" value="GMP synthetase C-terminal dimerisation domain"/>
    <property type="match status" value="1"/>
</dbReference>
<evidence type="ECO:0000313" key="12">
    <source>
        <dbReference type="EMBL" id="OPX50872.1"/>
    </source>
</evidence>
<evidence type="ECO:0000313" key="13">
    <source>
        <dbReference type="Proteomes" id="UP000191448"/>
    </source>
</evidence>
<keyword evidence="5 9" id="KW-0332">GMP biosynthesis</keyword>
<dbReference type="GO" id="GO:0005829">
    <property type="term" value="C:cytosol"/>
    <property type="evidence" value="ECO:0007669"/>
    <property type="project" value="TreeGrafter"/>
</dbReference>
<gene>
    <name evidence="9 12" type="primary">guaA</name>
    <name evidence="12" type="ORF">CLTHE_01520</name>
</gene>
<keyword evidence="4 9" id="KW-0547">Nucleotide-binding</keyword>
<dbReference type="InterPro" id="IPR004739">
    <property type="entry name" value="GMP_synth_GATase"/>
</dbReference>
<dbReference type="NCBIfam" id="NF000848">
    <property type="entry name" value="PRK00074.1"/>
    <property type="match status" value="1"/>
</dbReference>
<dbReference type="InterPro" id="IPR001674">
    <property type="entry name" value="GMP_synth_C"/>
</dbReference>
<dbReference type="InterPro" id="IPR017926">
    <property type="entry name" value="GATASE"/>
</dbReference>
<dbReference type="RefSeq" id="WP_080021572.1">
    <property type="nucleotide sequence ID" value="NZ_LTAY01000010.1"/>
</dbReference>
<evidence type="ECO:0000256" key="2">
    <source>
        <dbReference type="ARBA" id="ARBA00005153"/>
    </source>
</evidence>
<evidence type="ECO:0000256" key="9">
    <source>
        <dbReference type="HAMAP-Rule" id="MF_00344"/>
    </source>
</evidence>
<evidence type="ECO:0000259" key="11">
    <source>
        <dbReference type="PROSITE" id="PS51553"/>
    </source>
</evidence>
<dbReference type="CDD" id="cd01997">
    <property type="entry name" value="GMP_synthase_C"/>
    <property type="match status" value="1"/>
</dbReference>
<dbReference type="UniPathway" id="UPA00189">
    <property type="reaction ID" value="UER00296"/>
</dbReference>
<accession>A0A1V4SZ17</accession>
<dbReference type="FunFam" id="3.30.300.10:FF:000002">
    <property type="entry name" value="GMP synthase [glutamine-hydrolyzing]"/>
    <property type="match status" value="1"/>
</dbReference>
<protein>
    <recommendedName>
        <fullName evidence="9">GMP synthase [glutamine-hydrolyzing]</fullName>
        <ecNumber evidence="9">6.3.5.2</ecNumber>
    </recommendedName>
    <alternativeName>
        <fullName evidence="9">GMP synthetase</fullName>
    </alternativeName>
    <alternativeName>
        <fullName evidence="9">Glutamine amidotransferase</fullName>
    </alternativeName>
</protein>
<comment type="subunit">
    <text evidence="9">Homodimer.</text>
</comment>
<dbReference type="InterPro" id="IPR025777">
    <property type="entry name" value="GMPS_ATP_PPase_dom"/>
</dbReference>
<proteinExistence type="inferred from homology"/>
<dbReference type="InterPro" id="IPR029062">
    <property type="entry name" value="Class_I_gatase-like"/>
</dbReference>
<dbReference type="Gene3D" id="3.40.50.880">
    <property type="match status" value="1"/>
</dbReference>
<feature type="active site" evidence="9">
    <location>
        <position position="171"/>
    </location>
</feature>
<dbReference type="InterPro" id="IPR022955">
    <property type="entry name" value="GMP_synthase"/>
</dbReference>
<dbReference type="PRINTS" id="PR00096">
    <property type="entry name" value="GATASE"/>
</dbReference>
<dbReference type="GO" id="GO:0005524">
    <property type="term" value="F:ATP binding"/>
    <property type="evidence" value="ECO:0007669"/>
    <property type="project" value="UniProtKB-UniRule"/>
</dbReference>
<dbReference type="NCBIfam" id="TIGR00888">
    <property type="entry name" value="guaA_Nterm"/>
    <property type="match status" value="1"/>
</dbReference>
<evidence type="ECO:0000256" key="1">
    <source>
        <dbReference type="ARBA" id="ARBA00002332"/>
    </source>
</evidence>
<dbReference type="Gene3D" id="3.30.300.10">
    <property type="match status" value="1"/>
</dbReference>
<dbReference type="GO" id="GO:0003921">
    <property type="term" value="F:GMP synthase activity"/>
    <property type="evidence" value="ECO:0007669"/>
    <property type="project" value="InterPro"/>
</dbReference>
<dbReference type="PROSITE" id="PS51273">
    <property type="entry name" value="GATASE_TYPE_1"/>
    <property type="match status" value="1"/>
</dbReference>
<reference evidence="12 13" key="1">
    <citation type="submission" date="2016-02" db="EMBL/GenBank/DDBJ databases">
        <title>Genome sequence of Clostridium thermobutyricum DSM 4928.</title>
        <authorList>
            <person name="Poehlein A."/>
            <person name="Daniel R."/>
        </authorList>
    </citation>
    <scope>NUCLEOTIDE SEQUENCE [LARGE SCALE GENOMIC DNA]</scope>
    <source>
        <strain evidence="12 13">DSM 4928</strain>
    </source>
</reference>
<comment type="caution">
    <text evidence="12">The sequence shown here is derived from an EMBL/GenBank/DDBJ whole genome shotgun (WGS) entry which is preliminary data.</text>
</comment>
<feature type="active site" evidence="9">
    <location>
        <position position="169"/>
    </location>
</feature>
<evidence type="ECO:0000256" key="3">
    <source>
        <dbReference type="ARBA" id="ARBA00022598"/>
    </source>
</evidence>
<keyword evidence="3 9" id="KW-0436">Ligase</keyword>
<dbReference type="EMBL" id="LTAY01000010">
    <property type="protein sequence ID" value="OPX50872.1"/>
    <property type="molecule type" value="Genomic_DNA"/>
</dbReference>
<dbReference type="FunFam" id="3.40.50.620:FF:000001">
    <property type="entry name" value="GMP synthase [glutamine-hydrolyzing]"/>
    <property type="match status" value="1"/>
</dbReference>
<dbReference type="Proteomes" id="UP000191448">
    <property type="component" value="Unassembled WGS sequence"/>
</dbReference>
<dbReference type="PRINTS" id="PR00099">
    <property type="entry name" value="CPSGATASE"/>
</dbReference>
<feature type="binding site" evidence="10">
    <location>
        <begin position="223"/>
        <end position="229"/>
    </location>
    <ligand>
        <name>ATP</name>
        <dbReference type="ChEBI" id="CHEBI:30616"/>
    </ligand>
</feature>
<evidence type="ECO:0000256" key="4">
    <source>
        <dbReference type="ARBA" id="ARBA00022741"/>
    </source>
</evidence>
<dbReference type="Pfam" id="PF03054">
    <property type="entry name" value="tRNA_Me_trans"/>
    <property type="match status" value="1"/>
</dbReference>
<dbReference type="PANTHER" id="PTHR11922">
    <property type="entry name" value="GMP SYNTHASE-RELATED"/>
    <property type="match status" value="1"/>
</dbReference>
<dbReference type="PROSITE" id="PS51553">
    <property type="entry name" value="GMPS_ATP_PPASE"/>
    <property type="match status" value="1"/>
</dbReference>
<dbReference type="PANTHER" id="PTHR11922:SF2">
    <property type="entry name" value="GMP SYNTHASE [GLUTAMINE-HYDROLYZING]"/>
    <property type="match status" value="1"/>
</dbReference>
<comment type="pathway">
    <text evidence="2 9">Purine metabolism; GMP biosynthesis; GMP from XMP (L-Gln route): step 1/1.</text>
</comment>
<dbReference type="EC" id="6.3.5.2" evidence="9"/>
<comment type="catalytic activity">
    <reaction evidence="9">
        <text>XMP + L-glutamine + ATP + H2O = GMP + L-glutamate + AMP + diphosphate + 2 H(+)</text>
        <dbReference type="Rhea" id="RHEA:11680"/>
        <dbReference type="ChEBI" id="CHEBI:15377"/>
        <dbReference type="ChEBI" id="CHEBI:15378"/>
        <dbReference type="ChEBI" id="CHEBI:29985"/>
        <dbReference type="ChEBI" id="CHEBI:30616"/>
        <dbReference type="ChEBI" id="CHEBI:33019"/>
        <dbReference type="ChEBI" id="CHEBI:57464"/>
        <dbReference type="ChEBI" id="CHEBI:58115"/>
        <dbReference type="ChEBI" id="CHEBI:58359"/>
        <dbReference type="ChEBI" id="CHEBI:456215"/>
        <dbReference type="EC" id="6.3.5.2"/>
    </reaction>
</comment>
<evidence type="ECO:0000256" key="6">
    <source>
        <dbReference type="ARBA" id="ARBA00022755"/>
    </source>
</evidence>
<keyword evidence="6 9" id="KW-0658">Purine biosynthesis</keyword>
<dbReference type="OrthoDB" id="9802219at2"/>
<feature type="domain" description="GMPS ATP-PPase" evidence="11">
    <location>
        <begin position="196"/>
        <end position="385"/>
    </location>
</feature>
<keyword evidence="7 9" id="KW-0067">ATP-binding</keyword>
<dbReference type="CDD" id="cd01742">
    <property type="entry name" value="GATase1_GMP_Synthase"/>
    <property type="match status" value="1"/>
</dbReference>